<proteinExistence type="predicted"/>
<protein>
    <recommendedName>
        <fullName evidence="3">DUF4238 domain-containing protein</fullName>
    </recommendedName>
</protein>
<dbReference type="KEGG" id="axl:AXY_04630"/>
<organism evidence="1 2">
    <name type="scientific">Amphibacillus xylanus (strain ATCC 51415 / DSM 6626 / JCM 7361 / LMG 17667 / NBRC 15112 / Ep01)</name>
    <dbReference type="NCBI Taxonomy" id="698758"/>
    <lineage>
        <taxon>Bacteria</taxon>
        <taxon>Bacillati</taxon>
        <taxon>Bacillota</taxon>
        <taxon>Bacilli</taxon>
        <taxon>Bacillales</taxon>
        <taxon>Bacillaceae</taxon>
        <taxon>Amphibacillus</taxon>
    </lineage>
</organism>
<keyword evidence="2" id="KW-1185">Reference proteome</keyword>
<dbReference type="AlphaFoldDB" id="K0IVY6"/>
<evidence type="ECO:0000313" key="1">
    <source>
        <dbReference type="EMBL" id="BAM46595.1"/>
    </source>
</evidence>
<evidence type="ECO:0000313" key="2">
    <source>
        <dbReference type="Proteomes" id="UP000006294"/>
    </source>
</evidence>
<gene>
    <name evidence="1" type="ordered locus">AXY_04630</name>
</gene>
<reference evidence="1 2" key="1">
    <citation type="submission" date="2011-01" db="EMBL/GenBank/DDBJ databases">
        <title>Whole genome sequence of Amphibacillus xylinus NBRC 15112.</title>
        <authorList>
            <person name="Nakazawa H."/>
            <person name="Katano Y."/>
            <person name="Nakamura S."/>
            <person name="Sasagawa M."/>
            <person name="Fukada J."/>
            <person name="Arai T."/>
            <person name="Sasakura N."/>
            <person name="Mochizuki D."/>
            <person name="Hosoyama A."/>
            <person name="Harada K."/>
            <person name="Horikawa H."/>
            <person name="Kato Y."/>
            <person name="Harada T."/>
            <person name="Sasaki K."/>
            <person name="Sekiguchi M."/>
            <person name="Hodoyama M."/>
            <person name="Nishiko R."/>
            <person name="Narita H."/>
            <person name="Hanamaki A."/>
            <person name="Hata C."/>
            <person name="Konno Y."/>
            <person name="Niimura Y."/>
            <person name="Yamazaki S."/>
            <person name="Fujita N."/>
        </authorList>
    </citation>
    <scope>NUCLEOTIDE SEQUENCE [LARGE SCALE GENOMIC DNA]</scope>
    <source>
        <strain evidence="2">ATCC 51415 / DSM 6626 / JCM 7361 / LMG 17667 / NBRC 15112 / Ep01</strain>
    </source>
</reference>
<dbReference type="EMBL" id="AP012050">
    <property type="protein sequence ID" value="BAM46595.1"/>
    <property type="molecule type" value="Genomic_DNA"/>
</dbReference>
<sequence>MLGKIKNQHYIPQMYLNVFIECENKLTVWNMSKDIILQGQSARNYASIKYL</sequence>
<dbReference type="HOGENOM" id="CLU_3094844_0_0_9"/>
<name>K0IVY6_AMPXN</name>
<evidence type="ECO:0008006" key="3">
    <source>
        <dbReference type="Google" id="ProtNLM"/>
    </source>
</evidence>
<accession>K0IVY6</accession>
<dbReference type="Proteomes" id="UP000006294">
    <property type="component" value="Chromosome"/>
</dbReference>